<dbReference type="EMBL" id="JAHYBZ010000007">
    <property type="protein sequence ID" value="MBW6400412.1"/>
    <property type="molecule type" value="Genomic_DNA"/>
</dbReference>
<feature type="transmembrane region" description="Helical" evidence="1">
    <location>
        <begin position="12"/>
        <end position="33"/>
    </location>
</feature>
<keyword evidence="3" id="KW-1185">Reference proteome</keyword>
<sequence>MTALLAALWSRIGGWAAAVLAGSGAVLALLAVGRRQGRAEIERQVAQDSLEARERADAASAEYRADGAAGRLRSGRF</sequence>
<organism evidence="2 3">
    <name type="scientific">Roseomonas alba</name>
    <dbReference type="NCBI Taxonomy" id="2846776"/>
    <lineage>
        <taxon>Bacteria</taxon>
        <taxon>Pseudomonadati</taxon>
        <taxon>Pseudomonadota</taxon>
        <taxon>Alphaproteobacteria</taxon>
        <taxon>Acetobacterales</taxon>
        <taxon>Roseomonadaceae</taxon>
        <taxon>Roseomonas</taxon>
    </lineage>
</organism>
<comment type="caution">
    <text evidence="2">The sequence shown here is derived from an EMBL/GenBank/DDBJ whole genome shotgun (WGS) entry which is preliminary data.</text>
</comment>
<evidence type="ECO:0000313" key="2">
    <source>
        <dbReference type="EMBL" id="MBW6400412.1"/>
    </source>
</evidence>
<evidence type="ECO:0000256" key="1">
    <source>
        <dbReference type="SAM" id="Phobius"/>
    </source>
</evidence>
<accession>A0ABS7AF77</accession>
<gene>
    <name evidence="2" type="ORF">KPL78_21305</name>
</gene>
<protein>
    <submittedName>
        <fullName evidence="2">Uncharacterized protein</fullName>
    </submittedName>
</protein>
<keyword evidence="1" id="KW-0812">Transmembrane</keyword>
<evidence type="ECO:0000313" key="3">
    <source>
        <dbReference type="Proteomes" id="UP001196565"/>
    </source>
</evidence>
<keyword evidence="1" id="KW-1133">Transmembrane helix</keyword>
<keyword evidence="1" id="KW-0472">Membrane</keyword>
<name>A0ABS7AF77_9PROT</name>
<dbReference type="Proteomes" id="UP001196565">
    <property type="component" value="Unassembled WGS sequence"/>
</dbReference>
<dbReference type="RefSeq" id="WP_219765002.1">
    <property type="nucleotide sequence ID" value="NZ_JAHYBZ010000007.1"/>
</dbReference>
<reference evidence="2 3" key="1">
    <citation type="submission" date="2021-07" db="EMBL/GenBank/DDBJ databases">
        <authorList>
            <person name="So Y."/>
        </authorList>
    </citation>
    <scope>NUCLEOTIDE SEQUENCE [LARGE SCALE GENOMIC DNA]</scope>
    <source>
        <strain evidence="2 3">HJA6</strain>
    </source>
</reference>
<proteinExistence type="predicted"/>